<organism evidence="2 3">
    <name type="scientific">Cohaesibacter marisflavi</name>
    <dbReference type="NCBI Taxonomy" id="655353"/>
    <lineage>
        <taxon>Bacteria</taxon>
        <taxon>Pseudomonadati</taxon>
        <taxon>Pseudomonadota</taxon>
        <taxon>Alphaproteobacteria</taxon>
        <taxon>Hyphomicrobiales</taxon>
        <taxon>Cohaesibacteraceae</taxon>
    </lineage>
</organism>
<sequence length="67" mass="7452">MSQRTRKFFGMIMLVAWVILYAAVGMTIGAAVVANATPLAQILFFLITGLIWIVPAGLIIRWMEKQV</sequence>
<dbReference type="AlphaFoldDB" id="A0A1I5B306"/>
<dbReference type="InterPro" id="IPR021265">
    <property type="entry name" value="DUF2842"/>
</dbReference>
<evidence type="ECO:0008006" key="4">
    <source>
        <dbReference type="Google" id="ProtNLM"/>
    </source>
</evidence>
<keyword evidence="3" id="KW-1185">Reference proteome</keyword>
<evidence type="ECO:0000256" key="1">
    <source>
        <dbReference type="SAM" id="Phobius"/>
    </source>
</evidence>
<evidence type="ECO:0000313" key="2">
    <source>
        <dbReference type="EMBL" id="SFN69063.1"/>
    </source>
</evidence>
<gene>
    <name evidence="2" type="ORF">SAMN04488056_101699</name>
</gene>
<dbReference type="Proteomes" id="UP000199236">
    <property type="component" value="Unassembled WGS sequence"/>
</dbReference>
<keyword evidence="1" id="KW-0812">Transmembrane</keyword>
<keyword evidence="1" id="KW-1133">Transmembrane helix</keyword>
<dbReference type="RefSeq" id="WP_090068831.1">
    <property type="nucleotide sequence ID" value="NZ_FOVR01000001.1"/>
</dbReference>
<dbReference type="OrthoDB" id="7510023at2"/>
<accession>A0A1I5B306</accession>
<proteinExistence type="predicted"/>
<reference evidence="2 3" key="1">
    <citation type="submission" date="2016-10" db="EMBL/GenBank/DDBJ databases">
        <authorList>
            <person name="de Groot N.N."/>
        </authorList>
    </citation>
    <scope>NUCLEOTIDE SEQUENCE [LARGE SCALE GENOMIC DNA]</scope>
    <source>
        <strain evidence="2 3">CGMCC 1.9157</strain>
    </source>
</reference>
<evidence type="ECO:0000313" key="3">
    <source>
        <dbReference type="Proteomes" id="UP000199236"/>
    </source>
</evidence>
<dbReference type="Pfam" id="PF11003">
    <property type="entry name" value="DUF2842"/>
    <property type="match status" value="1"/>
</dbReference>
<dbReference type="EMBL" id="FOVR01000001">
    <property type="protein sequence ID" value="SFN69063.1"/>
    <property type="molecule type" value="Genomic_DNA"/>
</dbReference>
<feature type="transmembrane region" description="Helical" evidence="1">
    <location>
        <begin position="12"/>
        <end position="33"/>
    </location>
</feature>
<name>A0A1I5B306_9HYPH</name>
<keyword evidence="1" id="KW-0472">Membrane</keyword>
<protein>
    <recommendedName>
        <fullName evidence="4">DUF2842 domain-containing protein</fullName>
    </recommendedName>
</protein>
<feature type="transmembrane region" description="Helical" evidence="1">
    <location>
        <begin position="39"/>
        <end position="60"/>
    </location>
</feature>